<sequence>MFVLVINAFAHNAFCINIVTGEFDIAMDSKVLCDTKEPEGKYNIQNKVEILRFLFIKKT</sequence>
<comment type="caution">
    <text evidence="1">The sequence shown here is derived from an EMBL/GenBank/DDBJ whole genome shotgun (WGS) entry which is preliminary data.</text>
</comment>
<name>A0A2N0NG58_9GLOM</name>
<dbReference type="EMBL" id="LLXJ01007769">
    <property type="protein sequence ID" value="PKB93555.1"/>
    <property type="molecule type" value="Genomic_DNA"/>
</dbReference>
<evidence type="ECO:0000313" key="2">
    <source>
        <dbReference type="Proteomes" id="UP000232722"/>
    </source>
</evidence>
<organism evidence="1 2">
    <name type="scientific">Rhizophagus irregularis</name>
    <dbReference type="NCBI Taxonomy" id="588596"/>
    <lineage>
        <taxon>Eukaryota</taxon>
        <taxon>Fungi</taxon>
        <taxon>Fungi incertae sedis</taxon>
        <taxon>Mucoromycota</taxon>
        <taxon>Glomeromycotina</taxon>
        <taxon>Glomeromycetes</taxon>
        <taxon>Glomerales</taxon>
        <taxon>Glomeraceae</taxon>
        <taxon>Rhizophagus</taxon>
    </lineage>
</organism>
<dbReference type="Proteomes" id="UP000232722">
    <property type="component" value="Unassembled WGS sequence"/>
</dbReference>
<gene>
    <name evidence="1" type="ORF">RhiirA5_440965</name>
</gene>
<accession>A0A2N0NG58</accession>
<reference evidence="1 2" key="1">
    <citation type="submission" date="2016-04" db="EMBL/GenBank/DDBJ databases">
        <title>Genome analyses suggest a sexual origin of heterokaryosis in a supposedly ancient asexual fungus.</title>
        <authorList>
            <person name="Ropars J."/>
            <person name="Sedzielewska K."/>
            <person name="Noel J."/>
            <person name="Charron P."/>
            <person name="Farinelli L."/>
            <person name="Marton T."/>
            <person name="Kruger M."/>
            <person name="Pelin A."/>
            <person name="Brachmann A."/>
            <person name="Corradi N."/>
        </authorList>
    </citation>
    <scope>NUCLEOTIDE SEQUENCE [LARGE SCALE GENOMIC DNA]</scope>
    <source>
        <strain evidence="1 2">A5</strain>
    </source>
</reference>
<dbReference type="AlphaFoldDB" id="A0A2N0NG58"/>
<reference evidence="1 2" key="2">
    <citation type="submission" date="2017-09" db="EMBL/GenBank/DDBJ databases">
        <title>Extensive intraspecific genome diversity in a model arbuscular mycorrhizal fungus.</title>
        <authorList>
            <person name="Chen E.C."/>
            <person name="Morin E."/>
            <person name="Beaudet D."/>
            <person name="Noel J."/>
            <person name="Ndikumana S."/>
            <person name="Charron P."/>
            <person name="St-Onge C."/>
            <person name="Giorgi J."/>
            <person name="Grigoriev I.V."/>
            <person name="Roux C."/>
            <person name="Martin F.M."/>
            <person name="Corradi N."/>
        </authorList>
    </citation>
    <scope>NUCLEOTIDE SEQUENCE [LARGE SCALE GENOMIC DNA]</scope>
    <source>
        <strain evidence="1 2">A5</strain>
    </source>
</reference>
<proteinExistence type="predicted"/>
<evidence type="ECO:0000313" key="1">
    <source>
        <dbReference type="EMBL" id="PKB93555.1"/>
    </source>
</evidence>
<protein>
    <submittedName>
        <fullName evidence="1">Uncharacterized protein</fullName>
    </submittedName>
</protein>